<organism evidence="2 3">
    <name type="scientific">Thioclava nitratireducens</name>
    <dbReference type="NCBI Taxonomy" id="1915078"/>
    <lineage>
        <taxon>Bacteria</taxon>
        <taxon>Pseudomonadati</taxon>
        <taxon>Pseudomonadota</taxon>
        <taxon>Alphaproteobacteria</taxon>
        <taxon>Rhodobacterales</taxon>
        <taxon>Paracoccaceae</taxon>
        <taxon>Thioclava</taxon>
    </lineage>
</organism>
<dbReference type="Pfam" id="PF16289">
    <property type="entry name" value="PIN_12"/>
    <property type="match status" value="1"/>
</dbReference>
<evidence type="ECO:0000313" key="3">
    <source>
        <dbReference type="Proteomes" id="UP000185622"/>
    </source>
</evidence>
<sequence length="393" mass="43177">MPLVDDDQIKVLLADGSISAISVDTSIFDEKQLQLDSATMQALATFKGKPFQFVLSSTVESEVLAHLLKATEEALQAARRGVGKALAAFGTVAPSRDDLLVQITGGKTPEEVAKERWGRFVDDTGCEVLADTDLVATSTLFDAYFGGKPPFGTGRKKDEFPDALALNALENMAKDHGTCILVVSKDGDWRSYCEKSEKLYLVSEIERALSLVTDAPLGLRTAILAWLSEDGGGREEVHQGIAHNVEQIDFTANAHPTHGEVELFAWAGQIQSIDWPEEGDIDIIEVDETSEGGALRVVLSLPLDLVVRVPVEMSFSFWDGVDKESIGMGGRSVEVDEELYERSTVVIEVHKLGSEDEEIVLIESELEDRYHEIELGEVDMFDPEDYWDGEEPE</sequence>
<keyword evidence="3" id="KW-1185">Reference proteome</keyword>
<protein>
    <recommendedName>
        <fullName evidence="1">DUF4935 domain-containing protein</fullName>
    </recommendedName>
</protein>
<evidence type="ECO:0000259" key="1">
    <source>
        <dbReference type="Pfam" id="PF16289"/>
    </source>
</evidence>
<evidence type="ECO:0000313" key="2">
    <source>
        <dbReference type="EMBL" id="AQS48735.1"/>
    </source>
</evidence>
<name>A0ABM6IJ91_9RHOB</name>
<dbReference type="Proteomes" id="UP000185622">
    <property type="component" value="Chromosome"/>
</dbReference>
<accession>A0ABM6IJ91</accession>
<feature type="domain" description="DUF4935" evidence="1">
    <location>
        <begin position="21"/>
        <end position="189"/>
    </location>
</feature>
<reference evidence="2 3" key="1">
    <citation type="submission" date="2017-01" db="EMBL/GenBank/DDBJ databases">
        <title>The complete genome sequence of a sulfur-oxidizing marine bacterium Thioclava sp. 25B10_4T.</title>
        <authorList>
            <person name="Liu Y."/>
            <person name="Lai Q."/>
            <person name="Shao Z."/>
        </authorList>
    </citation>
    <scope>NUCLEOTIDE SEQUENCE [LARGE SCALE GENOMIC DNA]</scope>
    <source>
        <strain evidence="2 3">25B10_4</strain>
    </source>
</reference>
<proteinExistence type="predicted"/>
<dbReference type="EMBL" id="CP019437">
    <property type="protein sequence ID" value="AQS48735.1"/>
    <property type="molecule type" value="Genomic_DNA"/>
</dbReference>
<dbReference type="RefSeq" id="WP_075775554.1">
    <property type="nucleotide sequence ID" value="NZ_CP019437.1"/>
</dbReference>
<gene>
    <name evidence="2" type="ORF">BMG03_13730</name>
</gene>
<dbReference type="InterPro" id="IPR032557">
    <property type="entry name" value="DUF4935"/>
</dbReference>